<keyword evidence="2" id="KW-0560">Oxidoreductase</keyword>
<evidence type="ECO:0000313" key="3">
    <source>
        <dbReference type="Proteomes" id="UP000196778"/>
    </source>
</evidence>
<organism evidence="2 3">
    <name type="scientific">Mycetocola reblochoni REB411</name>
    <dbReference type="NCBI Taxonomy" id="1255698"/>
    <lineage>
        <taxon>Bacteria</taxon>
        <taxon>Bacillati</taxon>
        <taxon>Actinomycetota</taxon>
        <taxon>Actinomycetes</taxon>
        <taxon>Micrococcales</taxon>
        <taxon>Microbacteriaceae</taxon>
        <taxon>Mycetocola</taxon>
    </lineage>
</organism>
<sequence>MSHHHATPPSLTRHCDVAVIGGSAAGLAGALLLVRQRRSVIVVDDGSPRNAPAAHMHGYLGREGAAPAELQAVGRDEVRAYGGEVLDGRVLSVQREKTGFRVELSGGHALIARRVLVATGLVDELPPSTACASAGVVRSSTARSAMAGRCATSGSCR</sequence>
<evidence type="ECO:0000313" key="2">
    <source>
        <dbReference type="EMBL" id="SJN34565.1"/>
    </source>
</evidence>
<name>A0A1R4JS02_9MICO</name>
<reference evidence="3" key="1">
    <citation type="submission" date="2017-02" db="EMBL/GenBank/DDBJ databases">
        <authorList>
            <person name="Dridi B."/>
        </authorList>
    </citation>
    <scope>NUCLEOTIDE SEQUENCE [LARGE SCALE GENOMIC DNA]</scope>
    <source>
        <strain evidence="3">EB411</strain>
    </source>
</reference>
<dbReference type="InterPro" id="IPR036188">
    <property type="entry name" value="FAD/NAD-bd_sf"/>
</dbReference>
<keyword evidence="1" id="KW-1133">Transmembrane helix</keyword>
<evidence type="ECO:0000256" key="1">
    <source>
        <dbReference type="SAM" id="Phobius"/>
    </source>
</evidence>
<keyword evidence="1" id="KW-0812">Transmembrane</keyword>
<dbReference type="EC" id="1.8.1.9" evidence="2"/>
<dbReference type="Gene3D" id="3.50.50.60">
    <property type="entry name" value="FAD/NAD(P)-binding domain"/>
    <property type="match status" value="1"/>
</dbReference>
<dbReference type="RefSeq" id="WP_218778755.1">
    <property type="nucleotide sequence ID" value="NZ_FUKR01000051.1"/>
</dbReference>
<proteinExistence type="predicted"/>
<gene>
    <name evidence="2" type="ORF">FM119_09010</name>
</gene>
<keyword evidence="1" id="KW-0472">Membrane</keyword>
<feature type="transmembrane region" description="Helical" evidence="1">
    <location>
        <begin position="17"/>
        <end position="34"/>
    </location>
</feature>
<dbReference type="GO" id="GO:0004791">
    <property type="term" value="F:thioredoxin-disulfide reductase (NADPH) activity"/>
    <property type="evidence" value="ECO:0007669"/>
    <property type="project" value="UniProtKB-EC"/>
</dbReference>
<protein>
    <submittedName>
        <fullName evidence="2">Thioredoxin reductase</fullName>
        <ecNumber evidence="2">1.8.1.9</ecNumber>
    </submittedName>
</protein>
<dbReference type="EMBL" id="FUKR01000051">
    <property type="protein sequence ID" value="SJN34565.1"/>
    <property type="molecule type" value="Genomic_DNA"/>
</dbReference>
<dbReference type="Proteomes" id="UP000196778">
    <property type="component" value="Unassembled WGS sequence"/>
</dbReference>
<dbReference type="SUPFAM" id="SSF51905">
    <property type="entry name" value="FAD/NAD(P)-binding domain"/>
    <property type="match status" value="1"/>
</dbReference>
<accession>A0A1R4JS02</accession>
<dbReference type="AlphaFoldDB" id="A0A1R4JS02"/>
<keyword evidence="3" id="KW-1185">Reference proteome</keyword>